<keyword evidence="1" id="KW-0539">Nucleus</keyword>
<dbReference type="AlphaFoldDB" id="A0AAE0T8E4"/>
<keyword evidence="5" id="KW-1185">Reference proteome</keyword>
<dbReference type="EMBL" id="JAEAOA010000820">
    <property type="protein sequence ID" value="KAK3605692.1"/>
    <property type="molecule type" value="Genomic_DNA"/>
</dbReference>
<reference evidence="4" key="2">
    <citation type="journal article" date="2021" name="Genome Biol. Evol.">
        <title>Developing a high-quality reference genome for a parasitic bivalve with doubly uniparental inheritance (Bivalvia: Unionida).</title>
        <authorList>
            <person name="Smith C.H."/>
        </authorList>
    </citation>
    <scope>NUCLEOTIDE SEQUENCE</scope>
    <source>
        <strain evidence="4">CHS0354</strain>
        <tissue evidence="4">Mantle</tissue>
    </source>
</reference>
<dbReference type="Proteomes" id="UP001195483">
    <property type="component" value="Unassembled WGS sequence"/>
</dbReference>
<dbReference type="SUPFAM" id="SSF47095">
    <property type="entry name" value="HMG-box"/>
    <property type="match status" value="1"/>
</dbReference>
<dbReference type="PROSITE" id="PS50118">
    <property type="entry name" value="HMG_BOX_2"/>
    <property type="match status" value="1"/>
</dbReference>
<gene>
    <name evidence="4" type="ORF">CHS0354_013489</name>
</gene>
<dbReference type="InterPro" id="IPR036910">
    <property type="entry name" value="HMG_box_dom_sf"/>
</dbReference>
<evidence type="ECO:0000259" key="3">
    <source>
        <dbReference type="PROSITE" id="PS50118"/>
    </source>
</evidence>
<dbReference type="Gene3D" id="1.10.30.10">
    <property type="entry name" value="High mobility group box domain"/>
    <property type="match status" value="1"/>
</dbReference>
<evidence type="ECO:0000313" key="4">
    <source>
        <dbReference type="EMBL" id="KAK3605692.1"/>
    </source>
</evidence>
<reference evidence="4" key="1">
    <citation type="journal article" date="2021" name="Genome Biol. Evol.">
        <title>A High-Quality Reference Genome for a Parasitic Bivalve with Doubly Uniparental Inheritance (Bivalvia: Unionida).</title>
        <authorList>
            <person name="Smith C.H."/>
        </authorList>
    </citation>
    <scope>NUCLEOTIDE SEQUENCE</scope>
    <source>
        <strain evidence="4">CHS0354</strain>
    </source>
</reference>
<dbReference type="GO" id="GO:0005634">
    <property type="term" value="C:nucleus"/>
    <property type="evidence" value="ECO:0007669"/>
    <property type="project" value="UniProtKB-UniRule"/>
</dbReference>
<evidence type="ECO:0000313" key="5">
    <source>
        <dbReference type="Proteomes" id="UP001195483"/>
    </source>
</evidence>
<sequence>MNDGPTSASRRKSNEKKAKDADDLLYNSMLEKHACVLWSSEHRRHYQLTRPDATPSEVDQLLRKDWDTLSLREKLRYLERTRHALRDENKPTKYKRKKAHDPPKEVKVKEDSPKPISRMMEKFLGMSPGVQLTEIKKWLHFYHEVSPDEYASVMTRFKQALKDKKSKFKSYVEKANKSSDSYDSTVDGQAKYRRLLFEKMLESREKIINLFTEKKAIQKKLLLDNFNSTVKKLIAGEEVGFVRGIKSERLTEVLNDLKSLESARKIGVSGEPIGTKSFENLTNQLCFSHYRDNSISASQRQEVYGVFENHPSEDMDLVNQFLLEFITLFTGQTVRRENGVKISKTK</sequence>
<organism evidence="4 5">
    <name type="scientific">Potamilus streckersoni</name>
    <dbReference type="NCBI Taxonomy" id="2493646"/>
    <lineage>
        <taxon>Eukaryota</taxon>
        <taxon>Metazoa</taxon>
        <taxon>Spiralia</taxon>
        <taxon>Lophotrochozoa</taxon>
        <taxon>Mollusca</taxon>
        <taxon>Bivalvia</taxon>
        <taxon>Autobranchia</taxon>
        <taxon>Heteroconchia</taxon>
        <taxon>Palaeoheterodonta</taxon>
        <taxon>Unionida</taxon>
        <taxon>Unionoidea</taxon>
        <taxon>Unionidae</taxon>
        <taxon>Ambleminae</taxon>
        <taxon>Lampsilini</taxon>
        <taxon>Potamilus</taxon>
    </lineage>
</organism>
<keyword evidence="1" id="KW-0238">DNA-binding</keyword>
<proteinExistence type="predicted"/>
<dbReference type="GO" id="GO:0003677">
    <property type="term" value="F:DNA binding"/>
    <property type="evidence" value="ECO:0007669"/>
    <property type="project" value="UniProtKB-UniRule"/>
</dbReference>
<feature type="compositionally biased region" description="Basic and acidic residues" evidence="2">
    <location>
        <begin position="100"/>
        <end position="112"/>
    </location>
</feature>
<name>A0AAE0T8E4_9BIVA</name>
<feature type="DNA-binding region" description="HMG box" evidence="1">
    <location>
        <begin position="28"/>
        <end position="95"/>
    </location>
</feature>
<accession>A0AAE0T8E4</accession>
<evidence type="ECO:0000256" key="2">
    <source>
        <dbReference type="SAM" id="MobiDB-lite"/>
    </source>
</evidence>
<evidence type="ECO:0000256" key="1">
    <source>
        <dbReference type="PROSITE-ProRule" id="PRU00267"/>
    </source>
</evidence>
<comment type="caution">
    <text evidence="4">The sequence shown here is derived from an EMBL/GenBank/DDBJ whole genome shotgun (WGS) entry which is preliminary data.</text>
</comment>
<reference evidence="4" key="3">
    <citation type="submission" date="2023-05" db="EMBL/GenBank/DDBJ databases">
        <authorList>
            <person name="Smith C.H."/>
        </authorList>
    </citation>
    <scope>NUCLEOTIDE SEQUENCE</scope>
    <source>
        <strain evidence="4">CHS0354</strain>
        <tissue evidence="4">Mantle</tissue>
    </source>
</reference>
<feature type="domain" description="HMG box" evidence="3">
    <location>
        <begin position="28"/>
        <end position="95"/>
    </location>
</feature>
<protein>
    <recommendedName>
        <fullName evidence="3">HMG box domain-containing protein</fullName>
    </recommendedName>
</protein>
<feature type="region of interest" description="Disordered" evidence="2">
    <location>
        <begin position="1"/>
        <end position="23"/>
    </location>
</feature>
<feature type="region of interest" description="Disordered" evidence="2">
    <location>
        <begin position="84"/>
        <end position="112"/>
    </location>
</feature>
<dbReference type="InterPro" id="IPR009071">
    <property type="entry name" value="HMG_box_dom"/>
</dbReference>